<dbReference type="OrthoDB" id="10708at2157"/>
<dbReference type="Proteomes" id="UP000294299">
    <property type="component" value="Chromosome NFRAN"/>
</dbReference>
<organism evidence="2 3">
    <name type="scientific">Candidatus Nitrosocosmicus franklandianus</name>
    <dbReference type="NCBI Taxonomy" id="1798806"/>
    <lineage>
        <taxon>Archaea</taxon>
        <taxon>Nitrososphaerota</taxon>
        <taxon>Nitrososphaeria</taxon>
        <taxon>Nitrososphaerales</taxon>
        <taxon>Nitrososphaeraceae</taxon>
        <taxon>Candidatus Nitrosocosmicus</taxon>
    </lineage>
</organism>
<feature type="region of interest" description="Disordered" evidence="1">
    <location>
        <begin position="42"/>
        <end position="65"/>
    </location>
</feature>
<dbReference type="GeneID" id="39419793"/>
<evidence type="ECO:0000313" key="3">
    <source>
        <dbReference type="Proteomes" id="UP000294299"/>
    </source>
</evidence>
<keyword evidence="3" id="KW-1185">Reference proteome</keyword>
<protein>
    <submittedName>
        <fullName evidence="2">Uncharacterized protein</fullName>
    </submittedName>
</protein>
<proteinExistence type="predicted"/>
<gene>
    <name evidence="2" type="ORF">NFRAN_0224</name>
</gene>
<evidence type="ECO:0000256" key="1">
    <source>
        <dbReference type="SAM" id="MobiDB-lite"/>
    </source>
</evidence>
<feature type="compositionally biased region" description="Basic and acidic residues" evidence="1">
    <location>
        <begin position="54"/>
        <end position="65"/>
    </location>
</feature>
<sequence length="121" mass="14524">MTNNNAEETRQERSRRIILTEKEVSEISKLYEIAINLSEKRSSSLSLSNNNFQRQDDDSFKTRPTFDQDDNFLKTTSLEKRKKAWHDVQEYLERLGRKYNYDPEKFVINKITRELEPYSPK</sequence>
<dbReference type="KEGG" id="nfn:NFRAN_0224"/>
<dbReference type="AlphaFoldDB" id="A0A484I4F7"/>
<dbReference type="RefSeq" id="WP_134482656.1">
    <property type="nucleotide sequence ID" value="NZ_LR216287.1"/>
</dbReference>
<dbReference type="EMBL" id="LR216287">
    <property type="protein sequence ID" value="VFJ12545.1"/>
    <property type="molecule type" value="Genomic_DNA"/>
</dbReference>
<evidence type="ECO:0000313" key="2">
    <source>
        <dbReference type="EMBL" id="VFJ12545.1"/>
    </source>
</evidence>
<name>A0A484I4F7_9ARCH</name>
<accession>A0A484I4F7</accession>
<reference evidence="2 3" key="1">
    <citation type="submission" date="2019-02" db="EMBL/GenBank/DDBJ databases">
        <authorList>
            <person name="Lehtovirta-Morley E L."/>
        </authorList>
    </citation>
    <scope>NUCLEOTIDE SEQUENCE [LARGE SCALE GENOMIC DNA]</scope>
    <source>
        <strain evidence="2">NFRAN1</strain>
    </source>
</reference>